<name>A0ABW2XJA6_9ACTN</name>
<proteinExistence type="predicted"/>
<comment type="caution">
    <text evidence="1">The sequence shown here is derived from an EMBL/GenBank/DDBJ whole genome shotgun (WGS) entry which is preliminary data.</text>
</comment>
<protein>
    <recommendedName>
        <fullName evidence="3">Antitoxin</fullName>
    </recommendedName>
</protein>
<gene>
    <name evidence="1" type="ORF">ACFQZM_16150</name>
</gene>
<accession>A0ABW2XJA6</accession>
<evidence type="ECO:0000313" key="2">
    <source>
        <dbReference type="Proteomes" id="UP001597063"/>
    </source>
</evidence>
<dbReference type="EMBL" id="JBHTGP010000007">
    <property type="protein sequence ID" value="MFD0686037.1"/>
    <property type="molecule type" value="Genomic_DNA"/>
</dbReference>
<evidence type="ECO:0000313" key="1">
    <source>
        <dbReference type="EMBL" id="MFD0686037.1"/>
    </source>
</evidence>
<dbReference type="RefSeq" id="WP_131755630.1">
    <property type="nucleotide sequence ID" value="NZ_CAACUY010000007.1"/>
</dbReference>
<dbReference type="Proteomes" id="UP001597063">
    <property type="component" value="Unassembled WGS sequence"/>
</dbReference>
<organism evidence="1 2">
    <name type="scientific">Actinomadura fibrosa</name>
    <dbReference type="NCBI Taxonomy" id="111802"/>
    <lineage>
        <taxon>Bacteria</taxon>
        <taxon>Bacillati</taxon>
        <taxon>Actinomycetota</taxon>
        <taxon>Actinomycetes</taxon>
        <taxon>Streptosporangiales</taxon>
        <taxon>Thermomonosporaceae</taxon>
        <taxon>Actinomadura</taxon>
    </lineage>
</organism>
<reference evidence="2" key="1">
    <citation type="journal article" date="2019" name="Int. J. Syst. Evol. Microbiol.">
        <title>The Global Catalogue of Microorganisms (GCM) 10K type strain sequencing project: providing services to taxonomists for standard genome sequencing and annotation.</title>
        <authorList>
            <consortium name="The Broad Institute Genomics Platform"/>
            <consortium name="The Broad Institute Genome Sequencing Center for Infectious Disease"/>
            <person name="Wu L."/>
            <person name="Ma J."/>
        </authorList>
    </citation>
    <scope>NUCLEOTIDE SEQUENCE [LARGE SCALE GENOMIC DNA]</scope>
    <source>
        <strain evidence="2">JCM 9371</strain>
    </source>
</reference>
<sequence>MDDAVRIDGEEITAAIRDAHSGHPKLVRDHEGNEGVVISPAAYKELEELRLLAQRRQAYDGINQIDAGEVPLRVFTDPAEMIAAADADRAAQRVRGAD</sequence>
<evidence type="ECO:0008006" key="3">
    <source>
        <dbReference type="Google" id="ProtNLM"/>
    </source>
</evidence>
<keyword evidence="2" id="KW-1185">Reference proteome</keyword>